<accession>A0A067SI44</accession>
<dbReference type="Proteomes" id="UP000027222">
    <property type="component" value="Unassembled WGS sequence"/>
</dbReference>
<gene>
    <name evidence="1" type="ORF">GALMADRAFT_879404</name>
</gene>
<reference evidence="2" key="1">
    <citation type="journal article" date="2014" name="Proc. Natl. Acad. Sci. U.S.A.">
        <title>Extensive sampling of basidiomycete genomes demonstrates inadequacy of the white-rot/brown-rot paradigm for wood decay fungi.</title>
        <authorList>
            <person name="Riley R."/>
            <person name="Salamov A.A."/>
            <person name="Brown D.W."/>
            <person name="Nagy L.G."/>
            <person name="Floudas D."/>
            <person name="Held B.W."/>
            <person name="Levasseur A."/>
            <person name="Lombard V."/>
            <person name="Morin E."/>
            <person name="Otillar R."/>
            <person name="Lindquist E.A."/>
            <person name="Sun H."/>
            <person name="LaButti K.M."/>
            <person name="Schmutz J."/>
            <person name="Jabbour D."/>
            <person name="Luo H."/>
            <person name="Baker S.E."/>
            <person name="Pisabarro A.G."/>
            <person name="Walton J.D."/>
            <person name="Blanchette R.A."/>
            <person name="Henrissat B."/>
            <person name="Martin F."/>
            <person name="Cullen D."/>
            <person name="Hibbett D.S."/>
            <person name="Grigoriev I.V."/>
        </authorList>
    </citation>
    <scope>NUCLEOTIDE SEQUENCE [LARGE SCALE GENOMIC DNA]</scope>
    <source>
        <strain evidence="2">CBS 339.88</strain>
    </source>
</reference>
<evidence type="ECO:0000313" key="1">
    <source>
        <dbReference type="EMBL" id="KDR70566.1"/>
    </source>
</evidence>
<name>A0A067SI44_GALM3</name>
<sequence length="141" mass="15244">MAQVKCDTSSTMTAPRCLLAVSDRRMAPSVMLQLSELICSGILDAEFRCIVYINTSTRSSASSLDKDGFSTPTLWSARYTFNPKINFVMVVAGISNILGTQTIVTVIQRTGATSRPPGSTYPEPTMLLPRIFCPMSAAIAL</sequence>
<dbReference type="HOGENOM" id="CLU_1825423_0_0_1"/>
<evidence type="ECO:0000313" key="2">
    <source>
        <dbReference type="Proteomes" id="UP000027222"/>
    </source>
</evidence>
<keyword evidence="2" id="KW-1185">Reference proteome</keyword>
<proteinExistence type="predicted"/>
<dbReference type="AlphaFoldDB" id="A0A067SI44"/>
<organism evidence="1 2">
    <name type="scientific">Galerina marginata (strain CBS 339.88)</name>
    <dbReference type="NCBI Taxonomy" id="685588"/>
    <lineage>
        <taxon>Eukaryota</taxon>
        <taxon>Fungi</taxon>
        <taxon>Dikarya</taxon>
        <taxon>Basidiomycota</taxon>
        <taxon>Agaricomycotina</taxon>
        <taxon>Agaricomycetes</taxon>
        <taxon>Agaricomycetidae</taxon>
        <taxon>Agaricales</taxon>
        <taxon>Agaricineae</taxon>
        <taxon>Strophariaceae</taxon>
        <taxon>Galerina</taxon>
    </lineage>
</organism>
<dbReference type="EMBL" id="KL142396">
    <property type="protein sequence ID" value="KDR70566.1"/>
    <property type="molecule type" value="Genomic_DNA"/>
</dbReference>
<protein>
    <submittedName>
        <fullName evidence="1">Uncharacterized protein</fullName>
    </submittedName>
</protein>